<dbReference type="EMBL" id="CP046455">
    <property type="protein sequence ID" value="QGU06476.1"/>
    <property type="molecule type" value="Genomic_DNA"/>
</dbReference>
<reference evidence="1 2" key="1">
    <citation type="submission" date="2019-11" db="EMBL/GenBank/DDBJ databases">
        <title>Complete genome sequence of Corynebacterium kalinowskii 1959, a novel Corynebacterium species isolated from soil of a small paddock in Vilsendorf, Germany.</title>
        <authorList>
            <person name="Schaffert L."/>
            <person name="Ruwe M."/>
            <person name="Milse J."/>
            <person name="Hanuschka K."/>
            <person name="Ortseifen V."/>
            <person name="Droste J."/>
            <person name="Brandt D."/>
            <person name="Schlueter L."/>
            <person name="Kutter Y."/>
            <person name="Vinke S."/>
            <person name="Viehoefer P."/>
            <person name="Jacob L."/>
            <person name="Luebke N.-C."/>
            <person name="Schulte-Berndt E."/>
            <person name="Hain C."/>
            <person name="Linder M."/>
            <person name="Schmidt P."/>
            <person name="Wollenschlaeger L."/>
            <person name="Luttermann T."/>
            <person name="Thieme E."/>
            <person name="Hassa J."/>
            <person name="Haak M."/>
            <person name="Wittchen M."/>
            <person name="Mentz A."/>
            <person name="Persicke M."/>
            <person name="Busche T."/>
            <person name="Ruckert C."/>
        </authorList>
    </citation>
    <scope>NUCLEOTIDE SEQUENCE [LARGE SCALE GENOMIC DNA]</scope>
    <source>
        <strain evidence="1 2">2039</strain>
    </source>
</reference>
<name>A0A6B8W6F0_9CORY</name>
<accession>A0A6B8W6F0</accession>
<sequence length="99" mass="10760">MSEISLDITAARSALREMSEETDIQRHRHAARTPDFPVSAAGAGFASHGVRLRDMLTRLHDLGSERLDAVAVTTIAASRQVEVYHVTDEDFGVELGAQA</sequence>
<dbReference type="AlphaFoldDB" id="A0A6B8W6F0"/>
<keyword evidence="2" id="KW-1185">Reference proteome</keyword>
<dbReference type="Proteomes" id="UP000424462">
    <property type="component" value="Chromosome"/>
</dbReference>
<dbReference type="KEGG" id="cok:COCCU_02610"/>
<evidence type="ECO:0000313" key="2">
    <source>
        <dbReference type="Proteomes" id="UP000424462"/>
    </source>
</evidence>
<proteinExistence type="predicted"/>
<organism evidence="1 2">
    <name type="scientific">Corynebacterium occultum</name>
    <dbReference type="NCBI Taxonomy" id="2675219"/>
    <lineage>
        <taxon>Bacteria</taxon>
        <taxon>Bacillati</taxon>
        <taxon>Actinomycetota</taxon>
        <taxon>Actinomycetes</taxon>
        <taxon>Mycobacteriales</taxon>
        <taxon>Corynebacteriaceae</taxon>
        <taxon>Corynebacterium</taxon>
    </lineage>
</organism>
<protein>
    <submittedName>
        <fullName evidence="1">Uncharacterized protein</fullName>
    </submittedName>
</protein>
<evidence type="ECO:0000313" key="1">
    <source>
        <dbReference type="EMBL" id="QGU06476.1"/>
    </source>
</evidence>
<gene>
    <name evidence="1" type="ORF">COCCU_02610</name>
</gene>
<dbReference type="RefSeq" id="WP_156230064.1">
    <property type="nucleotide sequence ID" value="NZ_CP046455.1"/>
</dbReference>